<reference evidence="1" key="1">
    <citation type="submission" date="2022-09" db="EMBL/GenBank/DDBJ databases">
        <title>Interaction between co-microsymbionts with complementary sets of symbiotic genes in legume-rhizobium systems.</title>
        <authorList>
            <person name="Safronova V."/>
            <person name="Sazanova A."/>
            <person name="Afonin A."/>
            <person name="Chirak E."/>
        </authorList>
    </citation>
    <scope>NUCLEOTIDE SEQUENCE</scope>
    <source>
        <strain evidence="1">A18/3m</strain>
    </source>
</reference>
<organism evidence="1 2">
    <name type="scientific">Phyllobacterium zundukense</name>
    <dbReference type="NCBI Taxonomy" id="1867719"/>
    <lineage>
        <taxon>Bacteria</taxon>
        <taxon>Pseudomonadati</taxon>
        <taxon>Pseudomonadota</taxon>
        <taxon>Alphaproteobacteria</taxon>
        <taxon>Hyphomicrobiales</taxon>
        <taxon>Phyllobacteriaceae</taxon>
        <taxon>Phyllobacterium</taxon>
    </lineage>
</organism>
<gene>
    <name evidence="1" type="ORF">N8E88_16870</name>
</gene>
<sequence length="103" mass="11878">MMRAGKLDRRIELQRETQIVKPSGSVVKEWQTFATIRAEIVQQSASEYLTGFGEAETNAVIFRTRYVSDISTDDRIFYSGKPYDLKEIKEIGRRRGLELRCAT</sequence>
<accession>A0ACD4DA63</accession>
<evidence type="ECO:0000313" key="1">
    <source>
        <dbReference type="EMBL" id="UXN62634.1"/>
    </source>
</evidence>
<protein>
    <submittedName>
        <fullName evidence="1">Phage head closure protein</fullName>
    </submittedName>
</protein>
<proteinExistence type="predicted"/>
<dbReference type="EMBL" id="CP104973">
    <property type="protein sequence ID" value="UXN62634.1"/>
    <property type="molecule type" value="Genomic_DNA"/>
</dbReference>
<keyword evidence="2" id="KW-1185">Reference proteome</keyword>
<name>A0ACD4DA63_9HYPH</name>
<evidence type="ECO:0000313" key="2">
    <source>
        <dbReference type="Proteomes" id="UP001061991"/>
    </source>
</evidence>
<dbReference type="Proteomes" id="UP001061991">
    <property type="component" value="Chromosome"/>
</dbReference>